<evidence type="ECO:0000313" key="7">
    <source>
        <dbReference type="EMBL" id="KAB1657933.1"/>
    </source>
</evidence>
<dbReference type="InterPro" id="IPR007156">
    <property type="entry name" value="MamQ_LemA"/>
</dbReference>
<dbReference type="PANTHER" id="PTHR34478:SF1">
    <property type="entry name" value="PROTEIN LEMA"/>
    <property type="match status" value="1"/>
</dbReference>
<dbReference type="GO" id="GO:0016020">
    <property type="term" value="C:membrane"/>
    <property type="evidence" value="ECO:0007669"/>
    <property type="project" value="UniProtKB-SubCell"/>
</dbReference>
<name>A0A7J5BVP9_9MICO</name>
<dbReference type="Pfam" id="PF04011">
    <property type="entry name" value="LemA"/>
    <property type="match status" value="1"/>
</dbReference>
<keyword evidence="5 6" id="KW-0472">Membrane</keyword>
<evidence type="ECO:0000256" key="1">
    <source>
        <dbReference type="ARBA" id="ARBA00004167"/>
    </source>
</evidence>
<comment type="similarity">
    <text evidence="2">Belongs to the LemA family.</text>
</comment>
<comment type="caution">
    <text evidence="7">The sequence shown here is derived from an EMBL/GenBank/DDBJ whole genome shotgun (WGS) entry which is preliminary data.</text>
</comment>
<dbReference type="RefSeq" id="WP_158040091.1">
    <property type="nucleotide sequence ID" value="NZ_JACCFV010000001.1"/>
</dbReference>
<dbReference type="Proteomes" id="UP000467240">
    <property type="component" value="Unassembled WGS sequence"/>
</dbReference>
<evidence type="ECO:0000256" key="6">
    <source>
        <dbReference type="SAM" id="Phobius"/>
    </source>
</evidence>
<sequence>MELLPLWIALAVVIVIVAVIALVWISQRRRLVRLGDNADRAWGEVRGGIERRAELVPRLLEAVRTPASHENRAFEQAETAIADSLSAASPADASAVENRVQGAIRGLFSVAEGYPALQTDADFLALQKQLVDEENAIQSARRFYNGAARELGTAVRTFPSNVVARSMGEHEREFFEVADRAAIAEPPRVQF</sequence>
<evidence type="ECO:0000256" key="2">
    <source>
        <dbReference type="ARBA" id="ARBA00008854"/>
    </source>
</evidence>
<protein>
    <submittedName>
        <fullName evidence="7">LemA family protein</fullName>
    </submittedName>
</protein>
<dbReference type="EMBL" id="WBJZ01000007">
    <property type="protein sequence ID" value="KAB1657933.1"/>
    <property type="molecule type" value="Genomic_DNA"/>
</dbReference>
<keyword evidence="3 6" id="KW-0812">Transmembrane</keyword>
<dbReference type="PANTHER" id="PTHR34478">
    <property type="entry name" value="PROTEIN LEMA"/>
    <property type="match status" value="1"/>
</dbReference>
<organism evidence="7 8">
    <name type="scientific">Pseudoclavibacter chungangensis</name>
    <dbReference type="NCBI Taxonomy" id="587635"/>
    <lineage>
        <taxon>Bacteria</taxon>
        <taxon>Bacillati</taxon>
        <taxon>Actinomycetota</taxon>
        <taxon>Actinomycetes</taxon>
        <taxon>Micrococcales</taxon>
        <taxon>Microbacteriaceae</taxon>
        <taxon>Pseudoclavibacter</taxon>
    </lineage>
</organism>
<gene>
    <name evidence="7" type="ORF">F8O01_06560</name>
</gene>
<dbReference type="Gene3D" id="1.20.1440.20">
    <property type="entry name" value="LemA-like domain"/>
    <property type="match status" value="1"/>
</dbReference>
<proteinExistence type="inferred from homology"/>
<keyword evidence="4 6" id="KW-1133">Transmembrane helix</keyword>
<evidence type="ECO:0000256" key="5">
    <source>
        <dbReference type="ARBA" id="ARBA00023136"/>
    </source>
</evidence>
<dbReference type="AlphaFoldDB" id="A0A7J5BVP9"/>
<keyword evidence="8" id="KW-1185">Reference proteome</keyword>
<comment type="subcellular location">
    <subcellularLocation>
        <location evidence="1">Membrane</location>
        <topology evidence="1">Single-pass membrane protein</topology>
    </subcellularLocation>
</comment>
<evidence type="ECO:0000313" key="8">
    <source>
        <dbReference type="Proteomes" id="UP000467240"/>
    </source>
</evidence>
<evidence type="ECO:0000256" key="3">
    <source>
        <dbReference type="ARBA" id="ARBA00022692"/>
    </source>
</evidence>
<feature type="transmembrane region" description="Helical" evidence="6">
    <location>
        <begin position="6"/>
        <end position="25"/>
    </location>
</feature>
<reference evidence="7 8" key="1">
    <citation type="submission" date="2019-09" db="EMBL/GenBank/DDBJ databases">
        <title>Phylogeny of genus Pseudoclavibacter and closely related genus.</title>
        <authorList>
            <person name="Li Y."/>
        </authorList>
    </citation>
    <scope>NUCLEOTIDE SEQUENCE [LARGE SCALE GENOMIC DNA]</scope>
    <source>
        <strain evidence="7 8">DSM 23821</strain>
    </source>
</reference>
<evidence type="ECO:0000256" key="4">
    <source>
        <dbReference type="ARBA" id="ARBA00022989"/>
    </source>
</evidence>
<dbReference type="OrthoDB" id="9804152at2"/>
<dbReference type="SUPFAM" id="SSF140478">
    <property type="entry name" value="LemA-like"/>
    <property type="match status" value="1"/>
</dbReference>
<dbReference type="InterPro" id="IPR023353">
    <property type="entry name" value="LemA-like_dom_sf"/>
</dbReference>
<accession>A0A7J5BVP9</accession>